<name>A0ABR0T1N3_9HYPO</name>
<proteinExistence type="predicted"/>
<evidence type="ECO:0000313" key="4">
    <source>
        <dbReference type="Proteomes" id="UP001338125"/>
    </source>
</evidence>
<dbReference type="Proteomes" id="UP001338125">
    <property type="component" value="Unassembled WGS sequence"/>
</dbReference>
<feature type="chain" id="PRO_5046616238" description="Cyanovirin-N domain-containing protein" evidence="1">
    <location>
        <begin position="17"/>
        <end position="195"/>
    </location>
</feature>
<gene>
    <name evidence="3" type="ORF">PT974_00727</name>
</gene>
<dbReference type="InterPro" id="IPR011058">
    <property type="entry name" value="Cyanovirin-N"/>
</dbReference>
<evidence type="ECO:0000313" key="3">
    <source>
        <dbReference type="EMBL" id="KAK5998348.1"/>
    </source>
</evidence>
<protein>
    <recommendedName>
        <fullName evidence="2">Cyanovirin-N domain-containing protein</fullName>
    </recommendedName>
</protein>
<dbReference type="Gene3D" id="2.30.60.10">
    <property type="entry name" value="Cyanovirin-N"/>
    <property type="match status" value="1"/>
</dbReference>
<organism evidence="3 4">
    <name type="scientific">Cladobotryum mycophilum</name>
    <dbReference type="NCBI Taxonomy" id="491253"/>
    <lineage>
        <taxon>Eukaryota</taxon>
        <taxon>Fungi</taxon>
        <taxon>Dikarya</taxon>
        <taxon>Ascomycota</taxon>
        <taxon>Pezizomycotina</taxon>
        <taxon>Sordariomycetes</taxon>
        <taxon>Hypocreomycetidae</taxon>
        <taxon>Hypocreales</taxon>
        <taxon>Hypocreaceae</taxon>
        <taxon>Cladobotryum</taxon>
    </lineage>
</organism>
<keyword evidence="1" id="KW-0732">Signal</keyword>
<dbReference type="Pfam" id="PF08881">
    <property type="entry name" value="CVNH"/>
    <property type="match status" value="1"/>
</dbReference>
<accession>A0ABR0T1N3</accession>
<feature type="signal peptide" evidence="1">
    <location>
        <begin position="1"/>
        <end position="16"/>
    </location>
</feature>
<comment type="caution">
    <text evidence="3">The sequence shown here is derived from an EMBL/GenBank/DDBJ whole genome shotgun (WGS) entry which is preliminary data.</text>
</comment>
<dbReference type="SUPFAM" id="SSF51322">
    <property type="entry name" value="Cyanovirin-N"/>
    <property type="match status" value="1"/>
</dbReference>
<feature type="domain" description="Cyanovirin-N" evidence="2">
    <location>
        <begin position="70"/>
        <end position="153"/>
    </location>
</feature>
<dbReference type="EMBL" id="JAVFKD010000001">
    <property type="protein sequence ID" value="KAK5998348.1"/>
    <property type="molecule type" value="Genomic_DNA"/>
</dbReference>
<keyword evidence="4" id="KW-1185">Reference proteome</keyword>
<evidence type="ECO:0000256" key="1">
    <source>
        <dbReference type="SAM" id="SignalP"/>
    </source>
</evidence>
<dbReference type="InterPro" id="IPR036673">
    <property type="entry name" value="Cyanovirin-N_sf"/>
</dbReference>
<evidence type="ECO:0000259" key="2">
    <source>
        <dbReference type="Pfam" id="PF08881"/>
    </source>
</evidence>
<reference evidence="3 4" key="1">
    <citation type="submission" date="2024-01" db="EMBL/GenBank/DDBJ databases">
        <title>Complete genome of Cladobotryum mycophilum ATHUM6906.</title>
        <authorList>
            <person name="Christinaki A.C."/>
            <person name="Myridakis A.I."/>
            <person name="Kouvelis V.N."/>
        </authorList>
    </citation>
    <scope>NUCLEOTIDE SEQUENCE [LARGE SCALE GENOMIC DNA]</scope>
    <source>
        <strain evidence="3 4">ATHUM6906</strain>
    </source>
</reference>
<sequence>MRVATLFLTAVGMVAAAPAAISTQPVALYVPGTAPGSAPVDHSLSPLGLPGFNHLNRNQTAIQLDENAPFDGNCLQVTLGGHGKVGQATIEGQCEDDSGQWWQTSLNLNQCLGNKAGRLVLKASGNFDSTCRPCTLNKAEKNTDVILKCNCLDQANIPRYTFLELGPLVNDPNTVKLVDGRFVCGNRQGFKSPTL</sequence>